<reference evidence="1" key="1">
    <citation type="journal article" date="2020" name="Stud. Mycol.">
        <title>101 Dothideomycetes genomes: a test case for predicting lifestyles and emergence of pathogens.</title>
        <authorList>
            <person name="Haridas S."/>
            <person name="Albert R."/>
            <person name="Binder M."/>
            <person name="Bloem J."/>
            <person name="Labutti K."/>
            <person name="Salamov A."/>
            <person name="Andreopoulos B."/>
            <person name="Baker S."/>
            <person name="Barry K."/>
            <person name="Bills G."/>
            <person name="Bluhm B."/>
            <person name="Cannon C."/>
            <person name="Castanera R."/>
            <person name="Culley D."/>
            <person name="Daum C."/>
            <person name="Ezra D."/>
            <person name="Gonzalez J."/>
            <person name="Henrissat B."/>
            <person name="Kuo A."/>
            <person name="Liang C."/>
            <person name="Lipzen A."/>
            <person name="Lutzoni F."/>
            <person name="Magnuson J."/>
            <person name="Mondo S."/>
            <person name="Nolan M."/>
            <person name="Ohm R."/>
            <person name="Pangilinan J."/>
            <person name="Park H.-J."/>
            <person name="Ramirez L."/>
            <person name="Alfaro M."/>
            <person name="Sun H."/>
            <person name="Tritt A."/>
            <person name="Yoshinaga Y."/>
            <person name="Zwiers L.-H."/>
            <person name="Turgeon B."/>
            <person name="Goodwin S."/>
            <person name="Spatafora J."/>
            <person name="Crous P."/>
            <person name="Grigoriev I."/>
        </authorList>
    </citation>
    <scope>NUCLEOTIDE SEQUENCE</scope>
    <source>
        <strain evidence="1">CBS 379.55</strain>
    </source>
</reference>
<protein>
    <submittedName>
        <fullName evidence="1">Uncharacterized protein</fullName>
    </submittedName>
</protein>
<evidence type="ECO:0000313" key="1">
    <source>
        <dbReference type="EMBL" id="KAF2281228.1"/>
    </source>
</evidence>
<dbReference type="AlphaFoldDB" id="A0A6A6JZF2"/>
<organism evidence="1 2">
    <name type="scientific">Westerdykella ornata</name>
    <dbReference type="NCBI Taxonomy" id="318751"/>
    <lineage>
        <taxon>Eukaryota</taxon>
        <taxon>Fungi</taxon>
        <taxon>Dikarya</taxon>
        <taxon>Ascomycota</taxon>
        <taxon>Pezizomycotina</taxon>
        <taxon>Dothideomycetes</taxon>
        <taxon>Pleosporomycetidae</taxon>
        <taxon>Pleosporales</taxon>
        <taxon>Sporormiaceae</taxon>
        <taxon>Westerdykella</taxon>
    </lineage>
</organism>
<dbReference type="Proteomes" id="UP000800097">
    <property type="component" value="Unassembled WGS sequence"/>
</dbReference>
<name>A0A6A6JZF2_WESOR</name>
<accession>A0A6A6JZF2</accession>
<dbReference type="OrthoDB" id="2119228at2759"/>
<sequence length="258" mass="28520">METIDGANCYAQVICNDGVKEYNEGKVFWSACYVGGRQFFNDPRIGEFSITFTSGGRERMDGLIDPILQLKNVGDWMSIDAAALAAEYNSYQSCDAGIVDKDCYDGPYFCRNFWDRGVGRKRMWECGVPRVGKALGSPDDPHHLDSNGPTNEKGYAPGQCGIHVTHYQKPDPVKDSYSLEIKLFDNNEVEIGASGRVGPNYSLGSKLPYTVEVRTGAVDADPVRFAYAGFEWDSNSPNCKTGAYDSGDRDMDCVFHCD</sequence>
<gene>
    <name evidence="1" type="ORF">EI97DRAFT_463594</name>
</gene>
<keyword evidence="2" id="KW-1185">Reference proteome</keyword>
<dbReference type="EMBL" id="ML986484">
    <property type="protein sequence ID" value="KAF2281228.1"/>
    <property type="molecule type" value="Genomic_DNA"/>
</dbReference>
<dbReference type="GeneID" id="54554541"/>
<evidence type="ECO:0000313" key="2">
    <source>
        <dbReference type="Proteomes" id="UP000800097"/>
    </source>
</evidence>
<proteinExistence type="predicted"/>
<dbReference type="RefSeq" id="XP_033658765.1">
    <property type="nucleotide sequence ID" value="XM_033801366.1"/>
</dbReference>